<name>A0A1F8CUT6_9BACT</name>
<feature type="transmembrane region" description="Helical" evidence="1">
    <location>
        <begin position="6"/>
        <end position="30"/>
    </location>
</feature>
<feature type="transmembrane region" description="Helical" evidence="1">
    <location>
        <begin position="51"/>
        <end position="73"/>
    </location>
</feature>
<dbReference type="EMBL" id="MGHY01000005">
    <property type="protein sequence ID" value="OGM80032.1"/>
    <property type="molecule type" value="Genomic_DNA"/>
</dbReference>
<proteinExistence type="predicted"/>
<evidence type="ECO:0000256" key="1">
    <source>
        <dbReference type="SAM" id="Phobius"/>
    </source>
</evidence>
<dbReference type="AlphaFoldDB" id="A0A1F8CUT6"/>
<sequence length="76" mass="8448">MVNSIFLGIAILIFGLVMVFLGVSILVRVLPVKLNQKPIMWKELGNDLMDVVVGSLCATMGVFSIYVGFLYWLEIV</sequence>
<keyword evidence="1" id="KW-1133">Transmembrane helix</keyword>
<organism evidence="2 3">
    <name type="scientific">Candidatus Woesebacteria bacterium RIFOXYB1_FULL_38_16</name>
    <dbReference type="NCBI Taxonomy" id="1802538"/>
    <lineage>
        <taxon>Bacteria</taxon>
        <taxon>Candidatus Woeseibacteriota</taxon>
    </lineage>
</organism>
<gene>
    <name evidence="2" type="ORF">A2382_05105</name>
</gene>
<keyword evidence="1" id="KW-0812">Transmembrane</keyword>
<dbReference type="STRING" id="1802538.A2382_05105"/>
<protein>
    <submittedName>
        <fullName evidence="2">Uncharacterized protein</fullName>
    </submittedName>
</protein>
<reference evidence="2 3" key="1">
    <citation type="journal article" date="2016" name="Nat. Commun.">
        <title>Thousands of microbial genomes shed light on interconnected biogeochemical processes in an aquifer system.</title>
        <authorList>
            <person name="Anantharaman K."/>
            <person name="Brown C.T."/>
            <person name="Hug L.A."/>
            <person name="Sharon I."/>
            <person name="Castelle C.J."/>
            <person name="Probst A.J."/>
            <person name="Thomas B.C."/>
            <person name="Singh A."/>
            <person name="Wilkins M.J."/>
            <person name="Karaoz U."/>
            <person name="Brodie E.L."/>
            <person name="Williams K.H."/>
            <person name="Hubbard S.S."/>
            <person name="Banfield J.F."/>
        </authorList>
    </citation>
    <scope>NUCLEOTIDE SEQUENCE [LARGE SCALE GENOMIC DNA]</scope>
</reference>
<dbReference type="Proteomes" id="UP000178999">
    <property type="component" value="Unassembled WGS sequence"/>
</dbReference>
<accession>A0A1F8CUT6</accession>
<keyword evidence="1" id="KW-0472">Membrane</keyword>
<comment type="caution">
    <text evidence="2">The sequence shown here is derived from an EMBL/GenBank/DDBJ whole genome shotgun (WGS) entry which is preliminary data.</text>
</comment>
<evidence type="ECO:0000313" key="3">
    <source>
        <dbReference type="Proteomes" id="UP000178999"/>
    </source>
</evidence>
<evidence type="ECO:0000313" key="2">
    <source>
        <dbReference type="EMBL" id="OGM80032.1"/>
    </source>
</evidence>